<dbReference type="PRINTS" id="PR01506">
    <property type="entry name" value="TATBPROTEIN"/>
</dbReference>
<dbReference type="Gene3D" id="1.20.5.3310">
    <property type="match status" value="1"/>
</dbReference>
<comment type="subunit">
    <text evidence="9">The Tat system comprises two distinct complexes: a TatABC complex, containing multiple copies of TatA, TatB and TatC subunits, and a separate TatA complex, containing only TatA subunits. Substrates initially bind to the TatABC complex, which probably triggers association of the separate TatA complex to form the active translocon.</text>
</comment>
<evidence type="ECO:0000256" key="6">
    <source>
        <dbReference type="ARBA" id="ARBA00022989"/>
    </source>
</evidence>
<organism evidence="11 12">
    <name type="scientific">Alkalicaulis satelles</name>
    <dbReference type="NCBI Taxonomy" id="2609175"/>
    <lineage>
        <taxon>Bacteria</taxon>
        <taxon>Pseudomonadati</taxon>
        <taxon>Pseudomonadota</taxon>
        <taxon>Alphaproteobacteria</taxon>
        <taxon>Maricaulales</taxon>
        <taxon>Maricaulaceae</taxon>
        <taxon>Alkalicaulis</taxon>
    </lineage>
</organism>
<feature type="region of interest" description="Disordered" evidence="10">
    <location>
        <begin position="85"/>
        <end position="129"/>
    </location>
</feature>
<keyword evidence="4 9" id="KW-0812">Transmembrane</keyword>
<keyword evidence="8 9" id="KW-0472">Membrane</keyword>
<dbReference type="Pfam" id="PF02416">
    <property type="entry name" value="TatA_B_E"/>
    <property type="match status" value="1"/>
</dbReference>
<evidence type="ECO:0000256" key="2">
    <source>
        <dbReference type="ARBA" id="ARBA00022448"/>
    </source>
</evidence>
<keyword evidence="12" id="KW-1185">Reference proteome</keyword>
<evidence type="ECO:0000256" key="4">
    <source>
        <dbReference type="ARBA" id="ARBA00022692"/>
    </source>
</evidence>
<evidence type="ECO:0000256" key="1">
    <source>
        <dbReference type="ARBA" id="ARBA00004167"/>
    </source>
</evidence>
<evidence type="ECO:0000256" key="5">
    <source>
        <dbReference type="ARBA" id="ARBA00022927"/>
    </source>
</evidence>
<feature type="compositionally biased region" description="Basic and acidic residues" evidence="10">
    <location>
        <begin position="98"/>
        <end position="110"/>
    </location>
</feature>
<evidence type="ECO:0000256" key="8">
    <source>
        <dbReference type="ARBA" id="ARBA00023136"/>
    </source>
</evidence>
<dbReference type="PANTHER" id="PTHR33162">
    <property type="entry name" value="SEC-INDEPENDENT PROTEIN TRANSLOCASE PROTEIN TATA, CHLOROPLASTIC"/>
    <property type="match status" value="1"/>
</dbReference>
<dbReference type="EMBL" id="VWOJ01000001">
    <property type="protein sequence ID" value="KAA5804978.1"/>
    <property type="molecule type" value="Genomic_DNA"/>
</dbReference>
<dbReference type="GO" id="GO:0008320">
    <property type="term" value="F:protein transmembrane transporter activity"/>
    <property type="evidence" value="ECO:0007669"/>
    <property type="project" value="UniProtKB-UniRule"/>
</dbReference>
<evidence type="ECO:0000256" key="7">
    <source>
        <dbReference type="ARBA" id="ARBA00023010"/>
    </source>
</evidence>
<evidence type="ECO:0000256" key="10">
    <source>
        <dbReference type="SAM" id="MobiDB-lite"/>
    </source>
</evidence>
<dbReference type="RefSeq" id="WP_150022009.1">
    <property type="nucleotide sequence ID" value="NZ_VWOJ01000001.1"/>
</dbReference>
<dbReference type="GO" id="GO:0043953">
    <property type="term" value="P:protein transport by the Tat complex"/>
    <property type="evidence" value="ECO:0007669"/>
    <property type="project" value="UniProtKB-UniRule"/>
</dbReference>
<evidence type="ECO:0000313" key="12">
    <source>
        <dbReference type="Proteomes" id="UP000325122"/>
    </source>
</evidence>
<evidence type="ECO:0000256" key="9">
    <source>
        <dbReference type="HAMAP-Rule" id="MF_00237"/>
    </source>
</evidence>
<comment type="function">
    <text evidence="9">Part of the twin-arginine translocation (Tat) system that transports large folded proteins containing a characteristic twin-arginine motif in their signal peptide across membranes. Together with TatC, TatB is part of a receptor directly interacting with Tat signal peptides. TatB may form an oligomeric binding site that transiently accommodates folded Tat precursor proteins before their translocation.</text>
</comment>
<keyword evidence="5 9" id="KW-0653">Protein transport</keyword>
<keyword evidence="7 9" id="KW-0811">Translocation</keyword>
<comment type="caution">
    <text evidence="11">The sequence shown here is derived from an EMBL/GenBank/DDBJ whole genome shotgun (WGS) entry which is preliminary data.</text>
</comment>
<dbReference type="Proteomes" id="UP000325122">
    <property type="component" value="Unassembled WGS sequence"/>
</dbReference>
<reference evidence="11 12" key="1">
    <citation type="submission" date="2019-09" db="EMBL/GenBank/DDBJ databases">
        <authorList>
            <person name="Kevbrin V."/>
            <person name="Grouzdev D.S."/>
        </authorList>
    </citation>
    <scope>NUCLEOTIDE SEQUENCE [LARGE SCALE GENOMIC DNA]</scope>
    <source>
        <strain evidence="11 12">G-192</strain>
    </source>
</reference>
<dbReference type="HAMAP" id="MF_00237">
    <property type="entry name" value="TatB"/>
    <property type="match status" value="1"/>
</dbReference>
<sequence length="129" mass="14191">MNPGIGAPELLILVIIALVVVGPKDLPLMVRKAGRFMGKMRAMARDFQRSFDDLGRQAELDELRQEINALKKANPVDEVRAELKKAEAEAMAEEPGEAEPRPAEIREHPRLAGRARGASASTPEPRQTD</sequence>
<accession>A0A5M6ZP30</accession>
<dbReference type="PANTHER" id="PTHR33162:SF1">
    <property type="entry name" value="SEC-INDEPENDENT PROTEIN TRANSLOCASE PROTEIN TATA, CHLOROPLASTIC"/>
    <property type="match status" value="1"/>
</dbReference>
<proteinExistence type="inferred from homology"/>
<feature type="compositionally biased region" description="Low complexity" evidence="10">
    <location>
        <begin position="112"/>
        <end position="121"/>
    </location>
</feature>
<dbReference type="InterPro" id="IPR003369">
    <property type="entry name" value="TatA/B/E"/>
</dbReference>
<keyword evidence="6 9" id="KW-1133">Transmembrane helix</keyword>
<dbReference type="GO" id="GO:0033281">
    <property type="term" value="C:TAT protein transport complex"/>
    <property type="evidence" value="ECO:0007669"/>
    <property type="project" value="UniProtKB-UniRule"/>
</dbReference>
<evidence type="ECO:0000313" key="11">
    <source>
        <dbReference type="EMBL" id="KAA5804978.1"/>
    </source>
</evidence>
<gene>
    <name evidence="9 11" type="primary">tatB</name>
    <name evidence="11" type="ORF">F1654_03000</name>
</gene>
<comment type="subcellular location">
    <subcellularLocation>
        <location evidence="9">Cell membrane</location>
        <topology evidence="9">Single-pass membrane protein</topology>
    </subcellularLocation>
    <subcellularLocation>
        <location evidence="1">Membrane</location>
        <topology evidence="1">Single-pass membrane protein</topology>
    </subcellularLocation>
</comment>
<dbReference type="NCBIfam" id="TIGR01410">
    <property type="entry name" value="tatB"/>
    <property type="match status" value="1"/>
</dbReference>
<evidence type="ECO:0000256" key="3">
    <source>
        <dbReference type="ARBA" id="ARBA00022475"/>
    </source>
</evidence>
<name>A0A5M6ZP30_9PROT</name>
<keyword evidence="2 9" id="KW-0813">Transport</keyword>
<protein>
    <recommendedName>
        <fullName evidence="9">Sec-independent protein translocase protein TatB</fullName>
    </recommendedName>
</protein>
<dbReference type="InterPro" id="IPR018448">
    <property type="entry name" value="TatB"/>
</dbReference>
<dbReference type="AlphaFoldDB" id="A0A5M6ZP30"/>
<keyword evidence="3 9" id="KW-1003">Cell membrane</keyword>
<comment type="similarity">
    <text evidence="9">Belongs to the TatB family.</text>
</comment>